<dbReference type="RefSeq" id="WP_167267360.1">
    <property type="nucleotide sequence ID" value="NZ_JAASQJ010000001.1"/>
</dbReference>
<gene>
    <name evidence="1" type="ORF">FHS68_000771</name>
</gene>
<comment type="caution">
    <text evidence="1">The sequence shown here is derived from an EMBL/GenBank/DDBJ whole genome shotgun (WGS) entry which is preliminary data.</text>
</comment>
<reference evidence="1 2" key="1">
    <citation type="submission" date="2020-03" db="EMBL/GenBank/DDBJ databases">
        <title>Genomic Encyclopedia of Type Strains, Phase IV (KMG-IV): sequencing the most valuable type-strain genomes for metagenomic binning, comparative biology and taxonomic classification.</title>
        <authorList>
            <person name="Goeker M."/>
        </authorList>
    </citation>
    <scope>NUCLEOTIDE SEQUENCE [LARGE SCALE GENOMIC DNA]</scope>
    <source>
        <strain evidence="1 2">DSM 102865</strain>
    </source>
</reference>
<organism evidence="1 2">
    <name type="scientific">Dyadobacter arcticus</name>
    <dbReference type="NCBI Taxonomy" id="1078754"/>
    <lineage>
        <taxon>Bacteria</taxon>
        <taxon>Pseudomonadati</taxon>
        <taxon>Bacteroidota</taxon>
        <taxon>Cytophagia</taxon>
        <taxon>Cytophagales</taxon>
        <taxon>Spirosomataceae</taxon>
        <taxon>Dyadobacter</taxon>
    </lineage>
</organism>
<name>A0ABX0UJ74_9BACT</name>
<dbReference type="Proteomes" id="UP001179181">
    <property type="component" value="Unassembled WGS sequence"/>
</dbReference>
<evidence type="ECO:0008006" key="3">
    <source>
        <dbReference type="Google" id="ProtNLM"/>
    </source>
</evidence>
<sequence length="72" mass="8126">MIRTLLVPDNQDISLQLPKSFVGKQVEVIAFTINETLAGSHALNKPMIHYASQQVLSKDWSTSEEDQAWENL</sequence>
<keyword evidence="2" id="KW-1185">Reference proteome</keyword>
<evidence type="ECO:0000313" key="2">
    <source>
        <dbReference type="Proteomes" id="UP001179181"/>
    </source>
</evidence>
<dbReference type="EMBL" id="JAASQJ010000001">
    <property type="protein sequence ID" value="NIJ51615.1"/>
    <property type="molecule type" value="Genomic_DNA"/>
</dbReference>
<protein>
    <recommendedName>
        <fullName evidence="3">DUF2281 domain-containing protein</fullName>
    </recommendedName>
</protein>
<evidence type="ECO:0000313" key="1">
    <source>
        <dbReference type="EMBL" id="NIJ51615.1"/>
    </source>
</evidence>
<accession>A0ABX0UJ74</accession>
<proteinExistence type="predicted"/>